<keyword evidence="4" id="KW-1185">Reference proteome</keyword>
<proteinExistence type="predicted"/>
<evidence type="ECO:0000313" key="3">
    <source>
        <dbReference type="EMBL" id="QAY85389.1"/>
    </source>
</evidence>
<protein>
    <submittedName>
        <fullName evidence="3">Terminase</fullName>
    </submittedName>
</protein>
<dbReference type="RefSeq" id="WP_261985131.1">
    <property type="nucleotide sequence ID" value="NZ_CP024767.1"/>
</dbReference>
<dbReference type="InterPro" id="IPR027417">
    <property type="entry name" value="P-loop_NTPase"/>
</dbReference>
<dbReference type="EMBL" id="CP024767">
    <property type="protein sequence ID" value="QAY85389.1"/>
    <property type="molecule type" value="Genomic_DNA"/>
</dbReference>
<evidence type="ECO:0000313" key="4">
    <source>
        <dbReference type="Proteomes" id="UP000291121"/>
    </source>
</evidence>
<dbReference type="InterPro" id="IPR035421">
    <property type="entry name" value="Terminase_6C"/>
</dbReference>
<reference evidence="3 4" key="1">
    <citation type="submission" date="2017-11" db="EMBL/GenBank/DDBJ databases">
        <title>Genome sequence of Pseudomonas arsenicoxydans ACM1.</title>
        <authorList>
            <person name="Nascimento F.X."/>
        </authorList>
    </citation>
    <scope>NUCLEOTIDE SEQUENCE [LARGE SCALE GENOMIC DNA]</scope>
    <source>
        <strain evidence="3 4">ACM1</strain>
    </source>
</reference>
<dbReference type="Pfam" id="PF03237">
    <property type="entry name" value="Terminase_6N"/>
    <property type="match status" value="1"/>
</dbReference>
<dbReference type="Gene3D" id="3.40.50.300">
    <property type="entry name" value="P-loop containing nucleotide triphosphate hydrolases"/>
    <property type="match status" value="1"/>
</dbReference>
<dbReference type="AlphaFoldDB" id="A0A4P6G224"/>
<sequence length="427" mass="47927">MGREVEMIMTSPQAEFFLKTCKYPAFVGGFGTGKTETLANCAIRDAFEAPTGMIALYEPTYDLVRLILAPRIEEKLSDYGVRYKYNKQENIIYCSTGGCADFVLRTLDNPARIVGYESYCAHVDELDTLKRDHAADAWRKIIARNRQRPRGVEKAFNRVSVYTTPEGFRFVYETWKRDPKAGYEIVQAPTRTNPFLPPDYIDSLRASYPPQLIEAYLEGEFVNLTSGAVYPEFSRILNHCDTTVQPGEPIHIGMDFNVNNMAGIIYVMRDSALHAADEMVKVRDTPELARMIKERYLLEGHHVTVYPDASGQNTSSKGASVSDLSILQQAGFTIRANSVNPRVKDRVNAVNALILNDRGERRLKVNTHACPSLTECLEQQPYNEHGEPDKKTGHDHACDAAGYPIAFLFPVCKPVATHGAHVPHMSR</sequence>
<dbReference type="Proteomes" id="UP000291121">
    <property type="component" value="Chromosome"/>
</dbReference>
<dbReference type="Gene3D" id="3.30.420.280">
    <property type="match status" value="1"/>
</dbReference>
<dbReference type="Pfam" id="PF17289">
    <property type="entry name" value="Terminase_6C"/>
    <property type="match status" value="1"/>
</dbReference>
<evidence type="ECO:0000259" key="2">
    <source>
        <dbReference type="Pfam" id="PF17289"/>
    </source>
</evidence>
<gene>
    <name evidence="3" type="ORF">CUN61_15925</name>
</gene>
<evidence type="ECO:0000256" key="1">
    <source>
        <dbReference type="ARBA" id="ARBA00022612"/>
    </source>
</evidence>
<feature type="domain" description="Terminase large subunit gp17-like C-terminal" evidence="2">
    <location>
        <begin position="252"/>
        <end position="403"/>
    </location>
</feature>
<keyword evidence="1" id="KW-1188">Viral release from host cell</keyword>
<accession>A0A4P6G224</accession>
<name>A0A4P6G224_9PSED</name>
<organism evidence="3 4">
    <name type="scientific">Pseudomonas arsenicoxydans</name>
    <dbReference type="NCBI Taxonomy" id="702115"/>
    <lineage>
        <taxon>Bacteria</taxon>
        <taxon>Pseudomonadati</taxon>
        <taxon>Pseudomonadota</taxon>
        <taxon>Gammaproteobacteria</taxon>
        <taxon>Pseudomonadales</taxon>
        <taxon>Pseudomonadaceae</taxon>
        <taxon>Pseudomonas</taxon>
    </lineage>
</organism>